<dbReference type="Gene3D" id="3.40.50.720">
    <property type="entry name" value="NAD(P)-binding Rossmann-like Domain"/>
    <property type="match status" value="1"/>
</dbReference>
<dbReference type="GO" id="GO:0016491">
    <property type="term" value="F:oxidoreductase activity"/>
    <property type="evidence" value="ECO:0007669"/>
    <property type="project" value="InterPro"/>
</dbReference>
<dbReference type="GO" id="GO:0008270">
    <property type="term" value="F:zinc ion binding"/>
    <property type="evidence" value="ECO:0007669"/>
    <property type="project" value="InterPro"/>
</dbReference>
<evidence type="ECO:0000256" key="1">
    <source>
        <dbReference type="ARBA" id="ARBA00004496"/>
    </source>
</evidence>
<comment type="caution">
    <text evidence="7">The sequence shown here is derived from an EMBL/GenBank/DDBJ whole genome shotgun (WGS) entry which is preliminary data.</text>
</comment>
<sequence>MDTVKDTMKALVLEEFNNEFVMKEVALPLPLDGQVLVAIKASGINPLDLKIKSGNAAHARTTLPAILGIDMAGVVTAVGKNVTGYKVGDEVYGMTGGIAGVQGSLAQFAAVDADLLAHKPANIGFKEAASLPLAIITAWEGLVDRANVDSSKTVLVHGGAGGVGHIAVQIAKSFGATVYATGEPASRKAIESYGATPIDYTTESVQDYVEKYTAGEGFDIIFDTVGGQNLDNSFTAVKHYTGHVVSILGWGTHSLAPLSFRGATYSGVFTLLPLITGKGRKHHGEILTRAAALIESGQLRGTTHPGSFSLKDVEQTWKEMSNGNIKGKVVIEIE</sequence>
<evidence type="ECO:0000256" key="3">
    <source>
        <dbReference type="ARBA" id="ARBA00022490"/>
    </source>
</evidence>
<proteinExistence type="predicted"/>
<dbReference type="PANTHER" id="PTHR44154:SF1">
    <property type="entry name" value="QUINONE OXIDOREDUCTASE"/>
    <property type="match status" value="1"/>
</dbReference>
<feature type="domain" description="Enoyl reductase (ER)" evidence="6">
    <location>
        <begin position="6"/>
        <end position="331"/>
    </location>
</feature>
<protein>
    <submittedName>
        <fullName evidence="7">Alcohol dehydrogenase zinc-binding domain protein</fullName>
    </submittedName>
</protein>
<evidence type="ECO:0000256" key="5">
    <source>
        <dbReference type="ARBA" id="ARBA00022884"/>
    </source>
</evidence>
<dbReference type="Gene3D" id="3.90.180.10">
    <property type="entry name" value="Medium-chain alcohol dehydrogenases, catalytic domain"/>
    <property type="match status" value="1"/>
</dbReference>
<evidence type="ECO:0000313" key="7">
    <source>
        <dbReference type="EMBL" id="RYJ44233.1"/>
    </source>
</evidence>
<dbReference type="OrthoDB" id="9781031at2"/>
<dbReference type="GO" id="GO:0005737">
    <property type="term" value="C:cytoplasm"/>
    <property type="evidence" value="ECO:0007669"/>
    <property type="project" value="UniProtKB-SubCell"/>
</dbReference>
<dbReference type="InterPro" id="IPR011032">
    <property type="entry name" value="GroES-like_sf"/>
</dbReference>
<keyword evidence="5" id="KW-0694">RNA-binding</keyword>
<dbReference type="RefSeq" id="WP_129750011.1">
    <property type="nucleotide sequence ID" value="NZ_JUIW01000003.1"/>
</dbReference>
<dbReference type="Proteomes" id="UP000289775">
    <property type="component" value="Unassembled WGS sequence"/>
</dbReference>
<dbReference type="InterPro" id="IPR002364">
    <property type="entry name" value="Quin_OxRdtase/zeta-crystal_CS"/>
</dbReference>
<keyword evidence="4" id="KW-0521">NADP</keyword>
<reference evidence="7 8" key="1">
    <citation type="submission" date="2014-12" db="EMBL/GenBank/DDBJ databases">
        <title>Genome sequence of Flavobacterium beibuense RSKm HC5.</title>
        <authorList>
            <person name="Kim J.F."/>
            <person name="Song J.Y."/>
            <person name="Kwak M.-J."/>
            <person name="Lee S.-W."/>
        </authorList>
    </citation>
    <scope>NUCLEOTIDE SEQUENCE [LARGE SCALE GENOMIC DNA]</scope>
    <source>
        <strain evidence="7 8">RSKm HC5</strain>
    </source>
</reference>
<evidence type="ECO:0000259" key="6">
    <source>
        <dbReference type="SMART" id="SM00829"/>
    </source>
</evidence>
<organism evidence="7 8">
    <name type="scientific">Flavobacterium beibuense</name>
    <dbReference type="NCBI Taxonomy" id="657326"/>
    <lineage>
        <taxon>Bacteria</taxon>
        <taxon>Pseudomonadati</taxon>
        <taxon>Bacteroidota</taxon>
        <taxon>Flavobacteriia</taxon>
        <taxon>Flavobacteriales</taxon>
        <taxon>Flavobacteriaceae</taxon>
        <taxon>Flavobacterium</taxon>
    </lineage>
</organism>
<dbReference type="InterPro" id="IPR020843">
    <property type="entry name" value="ER"/>
</dbReference>
<dbReference type="AlphaFoldDB" id="A0A444WEF3"/>
<dbReference type="InterPro" id="IPR036291">
    <property type="entry name" value="NAD(P)-bd_dom_sf"/>
</dbReference>
<dbReference type="SUPFAM" id="SSF50129">
    <property type="entry name" value="GroES-like"/>
    <property type="match status" value="1"/>
</dbReference>
<dbReference type="SUPFAM" id="SSF51735">
    <property type="entry name" value="NAD(P)-binding Rossmann-fold domains"/>
    <property type="match status" value="1"/>
</dbReference>
<dbReference type="PROSITE" id="PS01162">
    <property type="entry name" value="QOR_ZETA_CRYSTAL"/>
    <property type="match status" value="1"/>
</dbReference>
<evidence type="ECO:0000256" key="2">
    <source>
        <dbReference type="ARBA" id="ARBA00011881"/>
    </source>
</evidence>
<comment type="subunit">
    <text evidence="2">Homotetramer.</text>
</comment>
<evidence type="ECO:0000256" key="4">
    <source>
        <dbReference type="ARBA" id="ARBA00022857"/>
    </source>
</evidence>
<evidence type="ECO:0000313" key="8">
    <source>
        <dbReference type="Proteomes" id="UP000289775"/>
    </source>
</evidence>
<keyword evidence="8" id="KW-1185">Reference proteome</keyword>
<dbReference type="GO" id="GO:0003723">
    <property type="term" value="F:RNA binding"/>
    <property type="evidence" value="ECO:0007669"/>
    <property type="project" value="UniProtKB-KW"/>
</dbReference>
<dbReference type="Pfam" id="PF13602">
    <property type="entry name" value="ADH_zinc_N_2"/>
    <property type="match status" value="1"/>
</dbReference>
<dbReference type="CDD" id="cd08272">
    <property type="entry name" value="MDR6"/>
    <property type="match status" value="1"/>
</dbReference>
<accession>A0A444WEF3</accession>
<comment type="subcellular location">
    <subcellularLocation>
        <location evidence="1">Cytoplasm</location>
    </subcellularLocation>
</comment>
<name>A0A444WEF3_9FLAO</name>
<dbReference type="SMART" id="SM00829">
    <property type="entry name" value="PKS_ER"/>
    <property type="match status" value="1"/>
</dbReference>
<dbReference type="PANTHER" id="PTHR44154">
    <property type="entry name" value="QUINONE OXIDOREDUCTASE"/>
    <property type="match status" value="1"/>
</dbReference>
<keyword evidence="3" id="KW-0963">Cytoplasm</keyword>
<dbReference type="InterPro" id="IPR051603">
    <property type="entry name" value="Zinc-ADH_QOR/CCCR"/>
</dbReference>
<gene>
    <name evidence="7" type="ORF">NU09_0843</name>
</gene>
<dbReference type="InterPro" id="IPR013154">
    <property type="entry name" value="ADH-like_N"/>
</dbReference>
<dbReference type="Pfam" id="PF08240">
    <property type="entry name" value="ADH_N"/>
    <property type="match status" value="1"/>
</dbReference>
<dbReference type="EMBL" id="JUIW01000003">
    <property type="protein sequence ID" value="RYJ44233.1"/>
    <property type="molecule type" value="Genomic_DNA"/>
</dbReference>